<dbReference type="OrthoDB" id="1426214at2"/>
<dbReference type="AlphaFoldDB" id="A0A1H6HKI7"/>
<gene>
    <name evidence="1" type="ORF">SAMN05421593_2712</name>
</gene>
<dbReference type="InterPro" id="IPR038081">
    <property type="entry name" value="CalX-like_sf"/>
</dbReference>
<dbReference type="RefSeq" id="WP_139265739.1">
    <property type="nucleotide sequence ID" value="NZ_FNWQ01000003.1"/>
</dbReference>
<sequence length="268" mass="28405">MKILKYLSIPIFALMISACSEPDDAVYDGDNYLSFGATSSEATVVKGSTSKEVAITYTTLSEAKQNTDVTIAVDAANSTAVEGVDFKIVNKTDNLAAGQKVGNFKIQLLESGAKETQKTITFKISSPSVANATFNQTHTLKYSLECPFNMSGFTGTYKVVTDTWEDYLPGALITIQPGPAANQFKILSTNNPYISNTSTSYMLVTVQTNGNITVASNQNFLYDAPTGSMSVTGTGTVNFCTNGINISALTFSGAAGTSSGNKFVLVKN</sequence>
<evidence type="ECO:0000313" key="2">
    <source>
        <dbReference type="Proteomes" id="UP000198561"/>
    </source>
</evidence>
<dbReference type="EMBL" id="FNWQ01000003">
    <property type="protein sequence ID" value="SEH34718.1"/>
    <property type="molecule type" value="Genomic_DNA"/>
</dbReference>
<proteinExistence type="predicted"/>
<evidence type="ECO:0008006" key="3">
    <source>
        <dbReference type="Google" id="ProtNLM"/>
    </source>
</evidence>
<organism evidence="1 2">
    <name type="scientific">Chryseobacterium culicis</name>
    <dbReference type="NCBI Taxonomy" id="680127"/>
    <lineage>
        <taxon>Bacteria</taxon>
        <taxon>Pseudomonadati</taxon>
        <taxon>Bacteroidota</taxon>
        <taxon>Flavobacteriia</taxon>
        <taxon>Flavobacteriales</taxon>
        <taxon>Weeksellaceae</taxon>
        <taxon>Chryseobacterium group</taxon>
        <taxon>Chryseobacterium</taxon>
    </lineage>
</organism>
<accession>A0A1H6HKI7</accession>
<protein>
    <recommendedName>
        <fullName evidence="3">DUF4843 domain-containing protein</fullName>
    </recommendedName>
</protein>
<dbReference type="SUPFAM" id="SSF141072">
    <property type="entry name" value="CalX-like"/>
    <property type="match status" value="1"/>
</dbReference>
<reference evidence="1 2" key="1">
    <citation type="submission" date="2016-10" db="EMBL/GenBank/DDBJ databases">
        <authorList>
            <person name="de Groot N.N."/>
        </authorList>
    </citation>
    <scope>NUCLEOTIDE SEQUENCE [LARGE SCALE GENOMIC DNA]</scope>
    <source>
        <strain evidence="1 2">DSM 23031</strain>
    </source>
</reference>
<dbReference type="PROSITE" id="PS51257">
    <property type="entry name" value="PROKAR_LIPOPROTEIN"/>
    <property type="match status" value="1"/>
</dbReference>
<evidence type="ECO:0000313" key="1">
    <source>
        <dbReference type="EMBL" id="SEH34718.1"/>
    </source>
</evidence>
<dbReference type="Gene3D" id="2.60.40.2030">
    <property type="match status" value="1"/>
</dbReference>
<dbReference type="STRING" id="680127.SAMN05421593_2712"/>
<dbReference type="Proteomes" id="UP000198561">
    <property type="component" value="Unassembled WGS sequence"/>
</dbReference>
<name>A0A1H6HKI7_CHRCI</name>